<reference evidence="12 13" key="1">
    <citation type="submission" date="2020-11" db="EMBL/GenBank/DDBJ databases">
        <authorList>
            <person name="Wallbank WR R."/>
            <person name="Pardo Diaz C."/>
            <person name="Kozak K."/>
            <person name="Martin S."/>
            <person name="Jiggins C."/>
            <person name="Moest M."/>
            <person name="Warren A I."/>
            <person name="Generalovic N T."/>
            <person name="Byers J.R.P. K."/>
            <person name="Montejo-Kovacevich G."/>
            <person name="Yen C E."/>
        </authorList>
    </citation>
    <scope>NUCLEOTIDE SEQUENCE [LARGE SCALE GENOMIC DNA]</scope>
</reference>
<evidence type="ECO:0000256" key="9">
    <source>
        <dbReference type="SAM" id="Coils"/>
    </source>
</evidence>
<keyword evidence="13" id="KW-1185">Reference proteome</keyword>
<dbReference type="OrthoDB" id="2130750at2759"/>
<feature type="domain" description="CAP-Gly" evidence="11">
    <location>
        <begin position="27"/>
        <end position="69"/>
    </location>
</feature>
<evidence type="ECO:0000256" key="8">
    <source>
        <dbReference type="ARBA" id="ARBA00023212"/>
    </source>
</evidence>
<evidence type="ECO:0000256" key="2">
    <source>
        <dbReference type="ARBA" id="ARBA00011010"/>
    </source>
</evidence>
<keyword evidence="6" id="KW-0243">Dynein</keyword>
<dbReference type="Gene3D" id="2.30.30.190">
    <property type="entry name" value="CAP Gly-rich-like domain"/>
    <property type="match status" value="1"/>
</dbReference>
<dbReference type="GO" id="GO:0007097">
    <property type="term" value="P:nuclear migration"/>
    <property type="evidence" value="ECO:0007669"/>
    <property type="project" value="TreeGrafter"/>
</dbReference>
<feature type="region of interest" description="Disordered" evidence="10">
    <location>
        <begin position="79"/>
        <end position="163"/>
    </location>
</feature>
<dbReference type="InterPro" id="IPR000938">
    <property type="entry name" value="CAP-Gly_domain"/>
</dbReference>
<organism evidence="12 13">
    <name type="scientific">Hermetia illucens</name>
    <name type="common">Black soldier fly</name>
    <dbReference type="NCBI Taxonomy" id="343691"/>
    <lineage>
        <taxon>Eukaryota</taxon>
        <taxon>Metazoa</taxon>
        <taxon>Ecdysozoa</taxon>
        <taxon>Arthropoda</taxon>
        <taxon>Hexapoda</taxon>
        <taxon>Insecta</taxon>
        <taxon>Pterygota</taxon>
        <taxon>Neoptera</taxon>
        <taxon>Endopterygota</taxon>
        <taxon>Diptera</taxon>
        <taxon>Brachycera</taxon>
        <taxon>Stratiomyomorpha</taxon>
        <taxon>Stratiomyidae</taxon>
        <taxon>Hermetiinae</taxon>
        <taxon>Hermetia</taxon>
    </lineage>
</organism>
<name>A0A7R8V4Y1_HERIL</name>
<comment type="similarity">
    <text evidence="2">Belongs to the dynactin 150 kDa subunit family.</text>
</comment>
<gene>
    <name evidence="12" type="ORF">HERILL_LOCUS14527</name>
</gene>
<evidence type="ECO:0000259" key="11">
    <source>
        <dbReference type="PROSITE" id="PS50245"/>
    </source>
</evidence>
<keyword evidence="4" id="KW-0963">Cytoplasm</keyword>
<evidence type="ECO:0000256" key="1">
    <source>
        <dbReference type="ARBA" id="ARBA00004245"/>
    </source>
</evidence>
<dbReference type="SMART" id="SM01052">
    <property type="entry name" value="CAP_GLY"/>
    <property type="match status" value="1"/>
</dbReference>
<dbReference type="EMBL" id="LR899014">
    <property type="protein sequence ID" value="CAD7092142.1"/>
    <property type="molecule type" value="Genomic_DNA"/>
</dbReference>
<dbReference type="FunCoup" id="A0A7R8V4Y1">
    <property type="interactions" value="1575"/>
</dbReference>
<evidence type="ECO:0000256" key="7">
    <source>
        <dbReference type="ARBA" id="ARBA00023054"/>
    </source>
</evidence>
<dbReference type="PROSITE" id="PS00845">
    <property type="entry name" value="CAP_GLY_1"/>
    <property type="match status" value="1"/>
</dbReference>
<protein>
    <recommendedName>
        <fullName evidence="3">Dynactin subunit 1</fullName>
    </recommendedName>
</protein>
<dbReference type="Proteomes" id="UP000594454">
    <property type="component" value="Chromosome 6"/>
</dbReference>
<evidence type="ECO:0000256" key="10">
    <source>
        <dbReference type="SAM" id="MobiDB-lite"/>
    </source>
</evidence>
<comment type="subcellular location">
    <subcellularLocation>
        <location evidence="1">Cytoplasm</location>
        <location evidence="1">Cytoskeleton</location>
    </subcellularLocation>
</comment>
<dbReference type="GO" id="GO:0030286">
    <property type="term" value="C:dynein complex"/>
    <property type="evidence" value="ECO:0007669"/>
    <property type="project" value="UniProtKB-KW"/>
</dbReference>
<accession>A0A7R8V4Y1</accession>
<evidence type="ECO:0000256" key="5">
    <source>
        <dbReference type="ARBA" id="ARBA00022701"/>
    </source>
</evidence>
<evidence type="ECO:0000313" key="13">
    <source>
        <dbReference type="Proteomes" id="UP000594454"/>
    </source>
</evidence>
<evidence type="ECO:0000256" key="3">
    <source>
        <dbReference type="ARBA" id="ARBA00016574"/>
    </source>
</evidence>
<evidence type="ECO:0000313" key="12">
    <source>
        <dbReference type="EMBL" id="CAD7092142.1"/>
    </source>
</evidence>
<feature type="coiled-coil region" evidence="9">
    <location>
        <begin position="200"/>
        <end position="335"/>
    </location>
</feature>
<dbReference type="GO" id="GO:0000776">
    <property type="term" value="C:kinetochore"/>
    <property type="evidence" value="ECO:0007669"/>
    <property type="project" value="TreeGrafter"/>
</dbReference>
<dbReference type="Pfam" id="PF01302">
    <property type="entry name" value="CAP_GLY"/>
    <property type="match status" value="1"/>
</dbReference>
<keyword evidence="8" id="KW-0206">Cytoskeleton</keyword>
<dbReference type="GO" id="GO:0030424">
    <property type="term" value="C:axon"/>
    <property type="evidence" value="ECO:0007669"/>
    <property type="project" value="TreeGrafter"/>
</dbReference>
<dbReference type="InParanoid" id="A0A7R8V4Y1"/>
<feature type="compositionally biased region" description="Polar residues" evidence="10">
    <location>
        <begin position="113"/>
        <end position="133"/>
    </location>
</feature>
<dbReference type="PANTHER" id="PTHR18916">
    <property type="entry name" value="DYNACTIN 1-RELATED MICROTUBULE-BINDING"/>
    <property type="match status" value="1"/>
</dbReference>
<evidence type="ECO:0000256" key="6">
    <source>
        <dbReference type="ARBA" id="ARBA00023017"/>
    </source>
</evidence>
<keyword evidence="5" id="KW-0493">Microtubule</keyword>
<dbReference type="PROSITE" id="PS50245">
    <property type="entry name" value="CAP_GLY_2"/>
    <property type="match status" value="1"/>
</dbReference>
<dbReference type="AlphaFoldDB" id="A0A7R8V4Y1"/>
<feature type="coiled-coil region" evidence="9">
    <location>
        <begin position="363"/>
        <end position="547"/>
    </location>
</feature>
<sequence length="1214" mass="137928">MSEKNMKIGQRVEVAGKGVRGKIAYIGMTTFSVGKWVGVILDEPKGKNNGSIKGTAYFTCPDNYGIFVRPAQLVLLDDSGNPIPEPAEEAKPRTSRLSRNIRKIQINRPKPSSRLSLTGSRQSLLGSKSQLVSPATERAPGHGGASEKRTNMSPPDSMPPSKRASFIETGFLETLNPQFTPGQSLTTPSQGMGTEDKISALQQQQEIDDLKNQVRDLTEKLETLKQRRAEDKERLREFDKMKTQFEQLQEFKSKIMEAQSQLQRELQRARQETKDAIEARDRHAEEMSELSENVELITLDKEMAEEKADTLQLELESAKERIEELTLDLEILRTEMQNKTVGGGGGGDGTAPGVIEGPSVYEFKQMEQQNTRLRETLVRLRDLSAHEKHEIQKLTKEVETKKSEVMELQRTKEKLSTKVDELEAQVVDLQEQVDAALGAEEMVEQLAEKKLELEDKVKLLEEEVAELEALEDVHEQLIESNHELEMDLREELDMAQAAKREMIREKEAALETIVDRDQTILKFRELVQKLNEQLIELREKVNQKDELSKPAKDTIADTIDFKQMFAESKAYTRAIDLQLRQIDLNEVNEHVRMLTAYMPDTFMQRGGDHDAVLVILLISRIVFKAGIIVNQARERFPAVTSIDRNAVQQGHSVQQFEFKSRLLHHIHNLQSVMHQFLYGLNTCKPDMLLKAGSSLPEMVAQEKTVDAVIELLKANQLDENSSTDNLEKCVAFFNAMHSVVFTGEDLLNETQMIRDNTACMTTACDAITTNASAIQALIKGGDETSDSGLLMQYIVQNTESIRQHLKMIKRRLPQDAHVIKCGLSMKTLQNLKQTAEQLGKAMQVLHLTAKQIVHTTTADAETEASIGHTQLWEILSNVCERVYEQDDRGPSQNLRTVLTNANTDMAQLAQYLIDHEYEIMSAASAAQEKPVAPIVLRAQFIKKQLEETKTLTATLENREAEIRQLKMAAKMKQNELSEMQIRKDLAEKKLSVLQHDHELNAEKLQRKYEETLALLKKKEKEYEETMDHLQNDIDSLENERGALREKLKTIGSKKGDLKNSTAFDITAGSPYIAQELNLLKKAFNDERAERLRLQASEMQKTLAKLEPIYVPQPKDNRITELEEELAKLKYDWVMSMARGSSFPTPKSPQGNTIKLIQEHQNKQRMLREEIKIKANQLAAEVLNEYLERKPHRATQGDFMKFPNVELTRALRAMQ</sequence>
<feature type="compositionally biased region" description="Basic residues" evidence="10">
    <location>
        <begin position="93"/>
        <end position="102"/>
    </location>
</feature>
<dbReference type="GO" id="GO:0005874">
    <property type="term" value="C:microtubule"/>
    <property type="evidence" value="ECO:0007669"/>
    <property type="project" value="UniProtKB-KW"/>
</dbReference>
<dbReference type="GO" id="GO:0000132">
    <property type="term" value="P:establishment of mitotic spindle orientation"/>
    <property type="evidence" value="ECO:0007669"/>
    <property type="project" value="TreeGrafter"/>
</dbReference>
<proteinExistence type="inferred from homology"/>
<keyword evidence="7 9" id="KW-0175">Coiled coil</keyword>
<dbReference type="GO" id="GO:0000922">
    <property type="term" value="C:spindle pole"/>
    <property type="evidence" value="ECO:0007669"/>
    <property type="project" value="TreeGrafter"/>
</dbReference>
<evidence type="ECO:0000256" key="4">
    <source>
        <dbReference type="ARBA" id="ARBA00022490"/>
    </source>
</evidence>
<feature type="coiled-coil region" evidence="9">
    <location>
        <begin position="955"/>
        <end position="1053"/>
    </location>
</feature>
<dbReference type="SUPFAM" id="SSF74924">
    <property type="entry name" value="Cap-Gly domain"/>
    <property type="match status" value="1"/>
</dbReference>
<dbReference type="InterPro" id="IPR022157">
    <property type="entry name" value="Dynactin"/>
</dbReference>
<dbReference type="Pfam" id="PF12455">
    <property type="entry name" value="Dynactin"/>
    <property type="match status" value="1"/>
</dbReference>
<dbReference type="InterPro" id="IPR036859">
    <property type="entry name" value="CAP-Gly_dom_sf"/>
</dbReference>